<comment type="caution">
    <text evidence="3">The sequence shown here is derived from an EMBL/GenBank/DDBJ whole genome shotgun (WGS) entry which is preliminary data.</text>
</comment>
<feature type="region of interest" description="Disordered" evidence="1">
    <location>
        <begin position="286"/>
        <end position="372"/>
    </location>
</feature>
<dbReference type="Proteomes" id="UP001500967">
    <property type="component" value="Unassembled WGS sequence"/>
</dbReference>
<keyword evidence="2" id="KW-1133">Transmembrane helix</keyword>
<keyword evidence="4" id="KW-1185">Reference proteome</keyword>
<organism evidence="3 4">
    <name type="scientific">Cryptosporangium japonicum</name>
    <dbReference type="NCBI Taxonomy" id="80872"/>
    <lineage>
        <taxon>Bacteria</taxon>
        <taxon>Bacillati</taxon>
        <taxon>Actinomycetota</taxon>
        <taxon>Actinomycetes</taxon>
        <taxon>Cryptosporangiales</taxon>
        <taxon>Cryptosporangiaceae</taxon>
        <taxon>Cryptosporangium</taxon>
    </lineage>
</organism>
<evidence type="ECO:0000313" key="4">
    <source>
        <dbReference type="Proteomes" id="UP001500967"/>
    </source>
</evidence>
<dbReference type="EMBL" id="BAAAGX010000028">
    <property type="protein sequence ID" value="GAA0268910.1"/>
    <property type="molecule type" value="Genomic_DNA"/>
</dbReference>
<feature type="compositionally biased region" description="Low complexity" evidence="1">
    <location>
        <begin position="320"/>
        <end position="331"/>
    </location>
</feature>
<name>A0ABP3EP37_9ACTN</name>
<reference evidence="4" key="1">
    <citation type="journal article" date="2019" name="Int. J. Syst. Evol. Microbiol.">
        <title>The Global Catalogue of Microorganisms (GCM) 10K type strain sequencing project: providing services to taxonomists for standard genome sequencing and annotation.</title>
        <authorList>
            <consortium name="The Broad Institute Genomics Platform"/>
            <consortium name="The Broad Institute Genome Sequencing Center for Infectious Disease"/>
            <person name="Wu L."/>
            <person name="Ma J."/>
        </authorList>
    </citation>
    <scope>NUCLEOTIDE SEQUENCE [LARGE SCALE GENOMIC DNA]</scope>
    <source>
        <strain evidence="4">JCM 10425</strain>
    </source>
</reference>
<evidence type="ECO:0000256" key="2">
    <source>
        <dbReference type="SAM" id="Phobius"/>
    </source>
</evidence>
<evidence type="ECO:0000313" key="3">
    <source>
        <dbReference type="EMBL" id="GAA0268910.1"/>
    </source>
</evidence>
<accession>A0ABP3EP37</accession>
<feature type="compositionally biased region" description="Pro residues" evidence="1">
    <location>
        <begin position="332"/>
        <end position="343"/>
    </location>
</feature>
<dbReference type="InterPro" id="IPR011009">
    <property type="entry name" value="Kinase-like_dom_sf"/>
</dbReference>
<dbReference type="SUPFAM" id="SSF56112">
    <property type="entry name" value="Protein kinase-like (PK-like)"/>
    <property type="match status" value="1"/>
</dbReference>
<evidence type="ECO:0000256" key="1">
    <source>
        <dbReference type="SAM" id="MobiDB-lite"/>
    </source>
</evidence>
<feature type="transmembrane region" description="Helical" evidence="2">
    <location>
        <begin position="376"/>
        <end position="398"/>
    </location>
</feature>
<protein>
    <recommendedName>
        <fullName evidence="5">Protein kinase domain-containing protein</fullName>
    </recommendedName>
</protein>
<sequence length="402" mass="43201">MRAPSYPPVIDLHELGVLPPEADFDGGGQSRGIWRLPDDRQTLFKRYNAQGPQNADTGQLDRLIAQPGALPETDRILVSVATAWPVSRVVDGAQTVGVLIPEAPDDLKVVWFSPQARKEPQRYDRLPIDYLAKPDTFLSKRLIRSQSPADRLDVCGWIVQLAALFERLGIVYADWSYSNAFWHPIYQTVYLIDLDGCSYGPRKHVVTPGFDDPHTPTSRPVDTFTDRYRMALLVARCVTGLREVSDVVDAMRRVPDTWAVTLLGMLTAPDRRARPSAADLLAALRPEPAPSGSSANSGTATSSGADRSATGVVSWKPRRPATSVPVSSVPVSSPPEAPPPSTPGSPAGASWPTPPSSAPMTTPGAAAPRPPSKSQLVVGCGAFLLALALLVFIGLCSAKSLF</sequence>
<proteinExistence type="predicted"/>
<evidence type="ECO:0008006" key="5">
    <source>
        <dbReference type="Google" id="ProtNLM"/>
    </source>
</evidence>
<feature type="compositionally biased region" description="Low complexity" evidence="1">
    <location>
        <begin position="286"/>
        <end position="305"/>
    </location>
</feature>
<dbReference type="RefSeq" id="WP_344652752.1">
    <property type="nucleotide sequence ID" value="NZ_BAAAGX010000028.1"/>
</dbReference>
<keyword evidence="2" id="KW-0812">Transmembrane</keyword>
<gene>
    <name evidence="3" type="ORF">GCM10009539_65020</name>
</gene>
<keyword evidence="2" id="KW-0472">Membrane</keyword>
<feature type="compositionally biased region" description="Low complexity" evidence="1">
    <location>
        <begin position="358"/>
        <end position="367"/>
    </location>
</feature>